<dbReference type="EMBL" id="FQUP01000004">
    <property type="protein sequence ID" value="SHG31176.1"/>
    <property type="molecule type" value="Genomic_DNA"/>
</dbReference>
<sequence>MDKLAGRVAAVTGAASGIGRGIALRFAEEGAAVAVLDRDAAAAARVATEIIAAGGRAAAVACDVSDEASVHAAFAEAVQALGPVDILVNNAGVLRDVPIAAMTAGEWDRVMGVNLRGAFLSVQAVLPAMRARGFGRIINIASQLALKGGPELTHYVAAKAGLIGFTKALAHEVGREGVTVNAIAPGIIETPMSAGVPDDIRARISAGLPIGRFGRVDEITGAALLLASDEGSYFLGATLNVNGGDVMA</sequence>
<dbReference type="Pfam" id="PF13561">
    <property type="entry name" value="adh_short_C2"/>
    <property type="match status" value="1"/>
</dbReference>
<comment type="similarity">
    <text evidence="1">Belongs to the short-chain dehydrogenases/reductases (SDR) family.</text>
</comment>
<dbReference type="NCBIfam" id="NF005559">
    <property type="entry name" value="PRK07231.1"/>
    <property type="match status" value="1"/>
</dbReference>
<dbReference type="InterPro" id="IPR020904">
    <property type="entry name" value="Sc_DH/Rdtase_CS"/>
</dbReference>
<dbReference type="Proteomes" id="UP000184485">
    <property type="component" value="Unassembled WGS sequence"/>
</dbReference>
<dbReference type="PANTHER" id="PTHR42879:SF2">
    <property type="entry name" value="3-OXOACYL-[ACYL-CARRIER-PROTEIN] REDUCTASE FABG"/>
    <property type="match status" value="1"/>
</dbReference>
<dbReference type="InterPro" id="IPR050259">
    <property type="entry name" value="SDR"/>
</dbReference>
<keyword evidence="2" id="KW-0560">Oxidoreductase</keyword>
<evidence type="ECO:0000313" key="4">
    <source>
        <dbReference type="EMBL" id="SHG31176.1"/>
    </source>
</evidence>
<dbReference type="InterPro" id="IPR036291">
    <property type="entry name" value="NAD(P)-bd_dom_sf"/>
</dbReference>
<dbReference type="InterPro" id="IPR057326">
    <property type="entry name" value="KR_dom"/>
</dbReference>
<dbReference type="Gene3D" id="3.40.50.720">
    <property type="entry name" value="NAD(P)-binding Rossmann-like Domain"/>
    <property type="match status" value="1"/>
</dbReference>
<dbReference type="GO" id="GO:0032787">
    <property type="term" value="P:monocarboxylic acid metabolic process"/>
    <property type="evidence" value="ECO:0007669"/>
    <property type="project" value="UniProtKB-ARBA"/>
</dbReference>
<feature type="domain" description="Ketoreductase" evidence="3">
    <location>
        <begin position="7"/>
        <end position="190"/>
    </location>
</feature>
<dbReference type="SUPFAM" id="SSF51735">
    <property type="entry name" value="NAD(P)-binding Rossmann-fold domains"/>
    <property type="match status" value="1"/>
</dbReference>
<gene>
    <name evidence="4" type="ORF">SAMN02745157_3985</name>
</gene>
<dbReference type="GO" id="GO:0016491">
    <property type="term" value="F:oxidoreductase activity"/>
    <property type="evidence" value="ECO:0007669"/>
    <property type="project" value="UniProtKB-KW"/>
</dbReference>
<reference evidence="4 5" key="1">
    <citation type="submission" date="2016-11" db="EMBL/GenBank/DDBJ databases">
        <authorList>
            <person name="Jaros S."/>
            <person name="Januszkiewicz K."/>
            <person name="Wedrychowicz H."/>
        </authorList>
    </citation>
    <scope>NUCLEOTIDE SEQUENCE [LARGE SCALE GENOMIC DNA]</scope>
    <source>
        <strain evidence="4 5">DSM 19436</strain>
    </source>
</reference>
<keyword evidence="5" id="KW-1185">Reference proteome</keyword>
<protein>
    <submittedName>
        <fullName evidence="4">3-oxoacyl-[acyl-carrier protein] reductase</fullName>
    </submittedName>
</protein>
<dbReference type="InterPro" id="IPR002347">
    <property type="entry name" value="SDR_fam"/>
</dbReference>
<evidence type="ECO:0000259" key="3">
    <source>
        <dbReference type="SMART" id="SM00822"/>
    </source>
</evidence>
<evidence type="ECO:0000256" key="1">
    <source>
        <dbReference type="ARBA" id="ARBA00006484"/>
    </source>
</evidence>
<organism evidence="4 5">
    <name type="scientific">Kaistia soli DSM 19436</name>
    <dbReference type="NCBI Taxonomy" id="1122133"/>
    <lineage>
        <taxon>Bacteria</taxon>
        <taxon>Pseudomonadati</taxon>
        <taxon>Pseudomonadota</taxon>
        <taxon>Alphaproteobacteria</taxon>
        <taxon>Hyphomicrobiales</taxon>
        <taxon>Kaistiaceae</taxon>
        <taxon>Kaistia</taxon>
    </lineage>
</organism>
<dbReference type="PANTHER" id="PTHR42879">
    <property type="entry name" value="3-OXOACYL-(ACYL-CARRIER-PROTEIN) REDUCTASE"/>
    <property type="match status" value="1"/>
</dbReference>
<dbReference type="PROSITE" id="PS00061">
    <property type="entry name" value="ADH_SHORT"/>
    <property type="match status" value="1"/>
</dbReference>
<evidence type="ECO:0000313" key="5">
    <source>
        <dbReference type="Proteomes" id="UP000184485"/>
    </source>
</evidence>
<accession>A0A1M5ISE7</accession>
<proteinExistence type="inferred from homology"/>
<dbReference type="STRING" id="1122133.SAMN02745157_3985"/>
<dbReference type="PRINTS" id="PR00080">
    <property type="entry name" value="SDRFAMILY"/>
</dbReference>
<dbReference type="FunFam" id="3.40.50.720:FF:000173">
    <property type="entry name" value="3-oxoacyl-[acyl-carrier protein] reductase"/>
    <property type="match status" value="1"/>
</dbReference>
<dbReference type="SMART" id="SM00822">
    <property type="entry name" value="PKS_KR"/>
    <property type="match status" value="1"/>
</dbReference>
<evidence type="ECO:0000256" key="2">
    <source>
        <dbReference type="ARBA" id="ARBA00023002"/>
    </source>
</evidence>
<dbReference type="NCBIfam" id="NF009466">
    <property type="entry name" value="PRK12826.1-2"/>
    <property type="match status" value="1"/>
</dbReference>
<dbReference type="PRINTS" id="PR00081">
    <property type="entry name" value="GDHRDH"/>
</dbReference>
<dbReference type="AlphaFoldDB" id="A0A1M5ISE7"/>
<name>A0A1M5ISE7_9HYPH</name>
<dbReference type="RefSeq" id="WP_073056347.1">
    <property type="nucleotide sequence ID" value="NZ_FQUP01000004.1"/>
</dbReference>